<dbReference type="EMBL" id="CP011125">
    <property type="protein sequence ID" value="AKF04054.1"/>
    <property type="molecule type" value="Genomic_DNA"/>
</dbReference>
<organism evidence="2 3">
    <name type="scientific">Sandaracinus amylolyticus</name>
    <dbReference type="NCBI Taxonomy" id="927083"/>
    <lineage>
        <taxon>Bacteria</taxon>
        <taxon>Pseudomonadati</taxon>
        <taxon>Myxococcota</taxon>
        <taxon>Polyangia</taxon>
        <taxon>Polyangiales</taxon>
        <taxon>Sandaracinaceae</taxon>
        <taxon>Sandaracinus</taxon>
    </lineage>
</organism>
<evidence type="ECO:0000313" key="2">
    <source>
        <dbReference type="EMBL" id="AKF04054.1"/>
    </source>
</evidence>
<dbReference type="InterPro" id="IPR028098">
    <property type="entry name" value="Glyco_trans_4-like_N"/>
</dbReference>
<dbReference type="PANTHER" id="PTHR12526">
    <property type="entry name" value="GLYCOSYLTRANSFERASE"/>
    <property type="match status" value="1"/>
</dbReference>
<reference evidence="2 3" key="1">
    <citation type="submission" date="2015-03" db="EMBL/GenBank/DDBJ databases">
        <title>Genome assembly of Sandaracinus amylolyticus DSM 53668.</title>
        <authorList>
            <person name="Sharma G."/>
            <person name="Subramanian S."/>
        </authorList>
    </citation>
    <scope>NUCLEOTIDE SEQUENCE [LARGE SCALE GENOMIC DNA]</scope>
    <source>
        <strain evidence="2 3">DSM 53668</strain>
    </source>
</reference>
<dbReference type="SUPFAM" id="SSF53756">
    <property type="entry name" value="UDP-Glycosyltransferase/glycogen phosphorylase"/>
    <property type="match status" value="1"/>
</dbReference>
<dbReference type="RefSeq" id="WP_240481163.1">
    <property type="nucleotide sequence ID" value="NZ_CP011125.1"/>
</dbReference>
<dbReference type="AlphaFoldDB" id="A0A0F6SDU5"/>
<evidence type="ECO:0000259" key="1">
    <source>
        <dbReference type="Pfam" id="PF13439"/>
    </source>
</evidence>
<dbReference type="Gene3D" id="3.40.50.2000">
    <property type="entry name" value="Glycogen Phosphorylase B"/>
    <property type="match status" value="2"/>
</dbReference>
<feature type="domain" description="Glycosyltransferase subfamily 4-like N-terminal" evidence="1">
    <location>
        <begin position="15"/>
        <end position="188"/>
    </location>
</feature>
<protein>
    <submittedName>
        <fullName evidence="2">Glycosyltransferase</fullName>
    </submittedName>
</protein>
<keyword evidence="2" id="KW-0808">Transferase</keyword>
<dbReference type="CDD" id="cd03801">
    <property type="entry name" value="GT4_PimA-like"/>
    <property type="match status" value="1"/>
</dbReference>
<dbReference type="Proteomes" id="UP000034883">
    <property type="component" value="Chromosome"/>
</dbReference>
<name>A0A0F6SDU5_9BACT</name>
<evidence type="ECO:0000313" key="3">
    <source>
        <dbReference type="Proteomes" id="UP000034883"/>
    </source>
</evidence>
<keyword evidence="3" id="KW-1185">Reference proteome</keyword>
<dbReference type="KEGG" id="samy:DB32_001203"/>
<gene>
    <name evidence="2" type="ORF">DB32_001203</name>
</gene>
<dbReference type="STRING" id="927083.DB32_001203"/>
<accession>A0A0F6SDU5</accession>
<proteinExistence type="predicted"/>
<sequence>MNTRPERVLMTADAVGGVWTYALDLARALSARAVRTTLAVMGPPPTNAQRAAAESIVDLHEGAFALEWAPDPWADVESAGQWLLALERVVAPDVVHVNGFSHCALRFEAPVLMVAHSCVCTWWRACKREAAPSDWDRYRAAVRDGLAGADAIAAPTRAMLDAFLAEHDPARAHQRRARVIANAIDPTRYAPADAKEPLVLAAGRLWDEAKNVASLDAIAGDLPWDVVIAGSDVGPDGERVTFRGATSLGVLTPDEIASWMSRAAIYALPARYEPFGLSALEAALSGCALVLGDVPSLREIWGDAARYVDPDDPVALRIAIEGLIDAPTVRADLALRARRRALELARPDVMADSYLDLYSALLTRRARRAASCA</sequence>
<dbReference type="GO" id="GO:0016757">
    <property type="term" value="F:glycosyltransferase activity"/>
    <property type="evidence" value="ECO:0007669"/>
    <property type="project" value="UniProtKB-ARBA"/>
</dbReference>
<dbReference type="PANTHER" id="PTHR12526:SF634">
    <property type="entry name" value="BLL3361 PROTEIN"/>
    <property type="match status" value="1"/>
</dbReference>
<dbReference type="Pfam" id="PF13439">
    <property type="entry name" value="Glyco_transf_4"/>
    <property type="match status" value="1"/>
</dbReference>
<dbReference type="Pfam" id="PF13692">
    <property type="entry name" value="Glyco_trans_1_4"/>
    <property type="match status" value="1"/>
</dbReference>